<dbReference type="Gene3D" id="1.10.287.950">
    <property type="entry name" value="Methyl-accepting chemotaxis protein"/>
    <property type="match status" value="1"/>
</dbReference>
<evidence type="ECO:0000313" key="9">
    <source>
        <dbReference type="EMBL" id="EKE75152.1"/>
    </source>
</evidence>
<dbReference type="InterPro" id="IPR004090">
    <property type="entry name" value="Chemotax_Me-accpt_rcpt"/>
</dbReference>
<dbReference type="CDD" id="cd11386">
    <property type="entry name" value="MCP_signal"/>
    <property type="match status" value="1"/>
</dbReference>
<dbReference type="PROSITE" id="PS50111">
    <property type="entry name" value="CHEMOTAXIS_TRANSDUC_2"/>
    <property type="match status" value="1"/>
</dbReference>
<dbReference type="Proteomes" id="UP000006755">
    <property type="component" value="Unassembled WGS sequence"/>
</dbReference>
<sequence length="531" mass="57006">MTIVKKILLIPFVGALGFAIVMILTVLTAKDTGNELAQAQSLSFPTLRLADQSLQKWAALKSGFSSAVTTADEDTLKATQALAQGFSDDLTQMARLTGDKEVAELQRRSRSYIDEASAIAQGMIDSSLDFSTLGQRSSAMNENYDAVTDSLDRYRDQYLAAFQQSLQSAQDDANTLALRGSLLGVGTIVLLFLIAIPVVRGIRANLGDVVDSLKRFAREDGDLTVRLKVRSDDELGELVNWFNAFVAKLQDVIQQVVASASPLAQVAQSLNRLTDASDKVMQAQLDNASRTLQAVEQMNDSVHQVAAHAAEASSASRGISQNVNQGHKDVTNTVSQMQSLSDEVETSAQVVQRLVKDAEQVGQVVDVIRAIADQTNLLALNAAIEAARAGEQGRGFAVVADEVRTLASRTQSSTSEIQATIEQLQEGARQAVAAMSSSVENAQTGVDRAHTAGEALSRITQDVTQILAMNQEIAQATEAQQSTSSDMVGFVNRIREQAQDSAAATRELTDVAVQLRQHAGELHKVTSSFKV</sequence>
<comment type="subcellular location">
    <subcellularLocation>
        <location evidence="1">Membrane</location>
    </subcellularLocation>
</comment>
<dbReference type="GO" id="GO:0006935">
    <property type="term" value="P:chemotaxis"/>
    <property type="evidence" value="ECO:0007669"/>
    <property type="project" value="UniProtKB-KW"/>
</dbReference>
<comment type="similarity">
    <text evidence="4">Belongs to the methyl-accepting chemotaxis (MCP) protein family.</text>
</comment>
<feature type="transmembrane region" description="Helical" evidence="6">
    <location>
        <begin position="7"/>
        <end position="27"/>
    </location>
</feature>
<keyword evidence="3 5" id="KW-0807">Transducer</keyword>
<dbReference type="CDD" id="cd06225">
    <property type="entry name" value="HAMP"/>
    <property type="match status" value="1"/>
</dbReference>
<evidence type="ECO:0000256" key="6">
    <source>
        <dbReference type="SAM" id="Phobius"/>
    </source>
</evidence>
<comment type="caution">
    <text evidence="9">The sequence shown here is derived from an EMBL/GenBank/DDBJ whole genome shotgun (WGS) entry which is preliminary data.</text>
</comment>
<protein>
    <submittedName>
        <fullName evidence="9">Methyl-accepting chemotaxis protein</fullName>
    </submittedName>
</protein>
<dbReference type="FunFam" id="1.10.287.950:FF:000001">
    <property type="entry name" value="Methyl-accepting chemotaxis sensory transducer"/>
    <property type="match status" value="1"/>
</dbReference>
<evidence type="ECO:0000313" key="10">
    <source>
        <dbReference type="Proteomes" id="UP000006755"/>
    </source>
</evidence>
<evidence type="ECO:0000256" key="2">
    <source>
        <dbReference type="ARBA" id="ARBA00022500"/>
    </source>
</evidence>
<dbReference type="InterPro" id="IPR004089">
    <property type="entry name" value="MCPsignal_dom"/>
</dbReference>
<dbReference type="GO" id="GO:0004888">
    <property type="term" value="F:transmembrane signaling receptor activity"/>
    <property type="evidence" value="ECO:0007669"/>
    <property type="project" value="InterPro"/>
</dbReference>
<dbReference type="InterPro" id="IPR003660">
    <property type="entry name" value="HAMP_dom"/>
</dbReference>
<name>K2JL87_9GAMM</name>
<accession>K2JL87</accession>
<dbReference type="Pfam" id="PF00015">
    <property type="entry name" value="MCPsignal"/>
    <property type="match status" value="1"/>
</dbReference>
<proteinExistence type="inferred from homology"/>
<keyword evidence="2" id="KW-0145">Chemotaxis</keyword>
<evidence type="ECO:0000256" key="1">
    <source>
        <dbReference type="ARBA" id="ARBA00004370"/>
    </source>
</evidence>
<dbReference type="STRING" id="745411.B3C1_07746"/>
<dbReference type="SMART" id="SM00304">
    <property type="entry name" value="HAMP"/>
    <property type="match status" value="1"/>
</dbReference>
<dbReference type="OrthoDB" id="9781845at2"/>
<evidence type="ECO:0000256" key="5">
    <source>
        <dbReference type="PROSITE-ProRule" id="PRU00284"/>
    </source>
</evidence>
<dbReference type="GO" id="GO:0005886">
    <property type="term" value="C:plasma membrane"/>
    <property type="evidence" value="ECO:0007669"/>
    <property type="project" value="UniProtKB-ARBA"/>
</dbReference>
<feature type="domain" description="HAMP" evidence="8">
    <location>
        <begin position="200"/>
        <end position="254"/>
    </location>
</feature>
<feature type="domain" description="Methyl-accepting transducer" evidence="7">
    <location>
        <begin position="259"/>
        <end position="495"/>
    </location>
</feature>
<dbReference type="PROSITE" id="PS50885">
    <property type="entry name" value="HAMP"/>
    <property type="match status" value="1"/>
</dbReference>
<evidence type="ECO:0000259" key="8">
    <source>
        <dbReference type="PROSITE" id="PS50885"/>
    </source>
</evidence>
<dbReference type="PANTHER" id="PTHR32089:SF120">
    <property type="entry name" value="METHYL-ACCEPTING CHEMOTAXIS PROTEIN TLPQ"/>
    <property type="match status" value="1"/>
</dbReference>
<dbReference type="PANTHER" id="PTHR32089">
    <property type="entry name" value="METHYL-ACCEPTING CHEMOTAXIS PROTEIN MCPB"/>
    <property type="match status" value="1"/>
</dbReference>
<evidence type="ECO:0000256" key="4">
    <source>
        <dbReference type="ARBA" id="ARBA00029447"/>
    </source>
</evidence>
<keyword evidence="10" id="KW-1185">Reference proteome</keyword>
<keyword evidence="6" id="KW-0812">Transmembrane</keyword>
<dbReference type="eggNOG" id="COG0840">
    <property type="taxonomic scope" value="Bacteria"/>
</dbReference>
<dbReference type="RefSeq" id="WP_008484018.1">
    <property type="nucleotide sequence ID" value="NZ_AMRI01000009.1"/>
</dbReference>
<dbReference type="GO" id="GO:0007165">
    <property type="term" value="P:signal transduction"/>
    <property type="evidence" value="ECO:0007669"/>
    <property type="project" value="UniProtKB-KW"/>
</dbReference>
<dbReference type="PRINTS" id="PR00260">
    <property type="entry name" value="CHEMTRNSDUCR"/>
</dbReference>
<dbReference type="Pfam" id="PF00672">
    <property type="entry name" value="HAMP"/>
    <property type="match status" value="1"/>
</dbReference>
<gene>
    <name evidence="9" type="ORF">B3C1_07746</name>
</gene>
<dbReference type="EMBL" id="AMRI01000009">
    <property type="protein sequence ID" value="EKE75152.1"/>
    <property type="molecule type" value="Genomic_DNA"/>
</dbReference>
<evidence type="ECO:0000256" key="3">
    <source>
        <dbReference type="ARBA" id="ARBA00023224"/>
    </source>
</evidence>
<organism evidence="9 10">
    <name type="scientific">Gallaecimonas xiamenensis 3-C-1</name>
    <dbReference type="NCBI Taxonomy" id="745411"/>
    <lineage>
        <taxon>Bacteria</taxon>
        <taxon>Pseudomonadati</taxon>
        <taxon>Pseudomonadota</taxon>
        <taxon>Gammaproteobacteria</taxon>
        <taxon>Enterobacterales</taxon>
        <taxon>Gallaecimonadaceae</taxon>
        <taxon>Gallaecimonas</taxon>
    </lineage>
</organism>
<keyword evidence="6" id="KW-0472">Membrane</keyword>
<evidence type="ECO:0000259" key="7">
    <source>
        <dbReference type="PROSITE" id="PS50111"/>
    </source>
</evidence>
<dbReference type="SUPFAM" id="SSF58104">
    <property type="entry name" value="Methyl-accepting chemotaxis protein (MCP) signaling domain"/>
    <property type="match status" value="1"/>
</dbReference>
<reference evidence="9 10" key="1">
    <citation type="journal article" date="2012" name="J. Bacteriol.">
        <title>Genome Sequence of Gallaecimonas xiamenensis Type Strain 3-C-1.</title>
        <authorList>
            <person name="Lai Q."/>
            <person name="Wang L."/>
            <person name="Wang W."/>
            <person name="Shao Z."/>
        </authorList>
    </citation>
    <scope>NUCLEOTIDE SEQUENCE [LARGE SCALE GENOMIC DNA]</scope>
    <source>
        <strain evidence="9 10">3-C-1</strain>
    </source>
</reference>
<keyword evidence="6" id="KW-1133">Transmembrane helix</keyword>
<dbReference type="SMART" id="SM00283">
    <property type="entry name" value="MA"/>
    <property type="match status" value="1"/>
</dbReference>
<dbReference type="AlphaFoldDB" id="K2JL87"/>